<proteinExistence type="inferred from homology"/>
<dbReference type="EMBL" id="ANNX02000021">
    <property type="protein sequence ID" value="KYC41303.1"/>
    <property type="molecule type" value="Genomic_DNA"/>
</dbReference>
<dbReference type="InterPro" id="IPR031309">
    <property type="entry name" value="Ribosomal_uL5_C"/>
</dbReference>
<dbReference type="SUPFAM" id="SSF55282">
    <property type="entry name" value="RL5-like"/>
    <property type="match status" value="1"/>
</dbReference>
<dbReference type="InterPro" id="IPR031310">
    <property type="entry name" value="Ribosomal_uL5_N"/>
</dbReference>
<dbReference type="PIRSF" id="PIRSF002161">
    <property type="entry name" value="Ribosomal_L5"/>
    <property type="match status" value="1"/>
</dbReference>
<keyword evidence="6" id="KW-0694">RNA-binding</keyword>
<evidence type="ECO:0000256" key="4">
    <source>
        <dbReference type="ARBA" id="ARBA00035245"/>
    </source>
</evidence>
<evidence type="ECO:0000256" key="5">
    <source>
        <dbReference type="ARBA" id="ARBA00058604"/>
    </source>
</evidence>
<comment type="function">
    <text evidence="5">This is one of the proteins that bind and probably mediate the attachment of the 5S RNA into the large ribosomal subunit, where it forms part of the central protuberance. In the 70S ribosome it contacts protein S13 of the 30S subunit (bridge B1b), connecting the 2 subunits; this bridge is implicated in subunit movement. Contacts the P site tRNA; the 5S rRNA and some of its associated proteins might help stabilize positioning of ribosome-bound tRNAs.</text>
</comment>
<dbReference type="GO" id="GO:0003735">
    <property type="term" value="F:structural constituent of ribosome"/>
    <property type="evidence" value="ECO:0007669"/>
    <property type="project" value="InterPro"/>
</dbReference>
<comment type="similarity">
    <text evidence="1 6 7">Belongs to the universal ribosomal protein uL5 family.</text>
</comment>
<comment type="subunit">
    <text evidence="6">Part of the 50S ribosomal subunit; part of the 5S rRNA/L5/L18/L25 subcomplex. Contacts the 5S rRNA and the P site tRNA. Forms a bridge to the 30S subunit in the 70S ribosome.</text>
</comment>
<dbReference type="Pfam" id="PF00673">
    <property type="entry name" value="Ribosomal_L5_C"/>
    <property type="match status" value="1"/>
</dbReference>
<feature type="domain" description="Large ribosomal subunit protein uL5 N-terminal" evidence="8">
    <location>
        <begin position="26"/>
        <end position="82"/>
    </location>
</feature>
<keyword evidence="6" id="KW-0699">rRNA-binding</keyword>
<evidence type="ECO:0000259" key="8">
    <source>
        <dbReference type="Pfam" id="PF00281"/>
    </source>
</evidence>
<accession>A0A139X9H7</accession>
<comment type="function">
    <text evidence="6">This is 1 of the proteins that bind and probably mediate the attachment of the 5S RNA into the large ribosomal subunit, where it forms part of the central protuberance. In the 70S ribosome it contacts protein S13 of the 30S subunit (bridge B1b), connecting the 2 subunits; this bridge is implicated in subunit movement. Contacts the P site tRNA; the 5S rRNA and some of its associated proteins might help stabilize positioning of ribosome-bound tRNAs.</text>
</comment>
<evidence type="ECO:0000313" key="11">
    <source>
        <dbReference type="Proteomes" id="UP000076925"/>
    </source>
</evidence>
<keyword evidence="2 6" id="KW-0689">Ribosomal protein</keyword>
<dbReference type="InterPro" id="IPR020930">
    <property type="entry name" value="Ribosomal_uL5_bac-type"/>
</dbReference>
<dbReference type="STRING" id="128403.WA1_21570"/>
<dbReference type="AlphaFoldDB" id="A0A139X9H7"/>
<dbReference type="NCBIfam" id="NF000585">
    <property type="entry name" value="PRK00010.1"/>
    <property type="match status" value="1"/>
</dbReference>
<evidence type="ECO:0000256" key="3">
    <source>
        <dbReference type="ARBA" id="ARBA00023274"/>
    </source>
</evidence>
<feature type="domain" description="Large ribosomal subunit protein uL5 C-terminal" evidence="9">
    <location>
        <begin position="86"/>
        <end position="179"/>
    </location>
</feature>
<dbReference type="PROSITE" id="PS00358">
    <property type="entry name" value="RIBOSOMAL_L5"/>
    <property type="match status" value="1"/>
</dbReference>
<evidence type="ECO:0000256" key="2">
    <source>
        <dbReference type="ARBA" id="ARBA00022980"/>
    </source>
</evidence>
<evidence type="ECO:0000256" key="7">
    <source>
        <dbReference type="RuleBase" id="RU003930"/>
    </source>
</evidence>
<dbReference type="FunFam" id="3.30.1440.10:FF:000001">
    <property type="entry name" value="50S ribosomal protein L5"/>
    <property type="match status" value="1"/>
</dbReference>
<gene>
    <name evidence="6" type="primary">rplE</name>
    <name evidence="6" type="synonym">rpl5</name>
    <name evidence="10" type="ORF">WA1_21570</name>
</gene>
<reference evidence="10 11" key="1">
    <citation type="journal article" date="2013" name="Genome Biol. Evol.">
        <title>Genomes of Stigonematalean cyanobacteria (subsection V) and the evolution of oxygenic photosynthesis from prokaryotes to plastids.</title>
        <authorList>
            <person name="Dagan T."/>
            <person name="Roettger M."/>
            <person name="Stucken K."/>
            <person name="Landan G."/>
            <person name="Koch R."/>
            <person name="Major P."/>
            <person name="Gould S.B."/>
            <person name="Goremykin V.V."/>
            <person name="Rippka R."/>
            <person name="Tandeau de Marsac N."/>
            <person name="Gugger M."/>
            <person name="Lockhart P.J."/>
            <person name="Allen J.F."/>
            <person name="Brune I."/>
            <person name="Maus I."/>
            <person name="Puhler A."/>
            <person name="Martin W.F."/>
        </authorList>
    </citation>
    <scope>NUCLEOTIDE SEQUENCE [LARGE SCALE GENOMIC DNA]</scope>
    <source>
        <strain evidence="10 11">PCC 7110</strain>
    </source>
</reference>
<dbReference type="GO" id="GO:0000049">
    <property type="term" value="F:tRNA binding"/>
    <property type="evidence" value="ECO:0007669"/>
    <property type="project" value="UniProtKB-UniRule"/>
</dbReference>
<dbReference type="OrthoDB" id="9806626at2"/>
<dbReference type="InterPro" id="IPR002132">
    <property type="entry name" value="Ribosomal_uL5"/>
</dbReference>
<name>A0A139X9H7_9CYAN</name>
<dbReference type="InterPro" id="IPR020929">
    <property type="entry name" value="Ribosomal_uL5_CS"/>
</dbReference>
<dbReference type="Gene3D" id="3.30.1440.10">
    <property type="match status" value="1"/>
</dbReference>
<organism evidence="10 11">
    <name type="scientific">Scytonema hofmannii PCC 7110</name>
    <dbReference type="NCBI Taxonomy" id="128403"/>
    <lineage>
        <taxon>Bacteria</taxon>
        <taxon>Bacillati</taxon>
        <taxon>Cyanobacteriota</taxon>
        <taxon>Cyanophyceae</taxon>
        <taxon>Nostocales</taxon>
        <taxon>Scytonemataceae</taxon>
        <taxon>Scytonema</taxon>
    </lineage>
</organism>
<comment type="caution">
    <text evidence="10">The sequence shown here is derived from an EMBL/GenBank/DDBJ whole genome shotgun (WGS) entry which is preliminary data.</text>
</comment>
<dbReference type="GO" id="GO:0005840">
    <property type="term" value="C:ribosome"/>
    <property type="evidence" value="ECO:0007669"/>
    <property type="project" value="UniProtKB-KW"/>
</dbReference>
<evidence type="ECO:0000313" key="10">
    <source>
        <dbReference type="EMBL" id="KYC41303.1"/>
    </source>
</evidence>
<dbReference type="GO" id="GO:0006412">
    <property type="term" value="P:translation"/>
    <property type="evidence" value="ECO:0007669"/>
    <property type="project" value="UniProtKB-UniRule"/>
</dbReference>
<protein>
    <recommendedName>
        <fullName evidence="4 6">Large ribosomal subunit protein uL5</fullName>
    </recommendedName>
</protein>
<evidence type="ECO:0000256" key="1">
    <source>
        <dbReference type="ARBA" id="ARBA00008553"/>
    </source>
</evidence>
<dbReference type="GO" id="GO:1990904">
    <property type="term" value="C:ribonucleoprotein complex"/>
    <property type="evidence" value="ECO:0007669"/>
    <property type="project" value="UniProtKB-KW"/>
</dbReference>
<keyword evidence="11" id="KW-1185">Reference proteome</keyword>
<dbReference type="Proteomes" id="UP000076925">
    <property type="component" value="Unassembled WGS sequence"/>
</dbReference>
<evidence type="ECO:0000259" key="9">
    <source>
        <dbReference type="Pfam" id="PF00673"/>
    </source>
</evidence>
<dbReference type="InterPro" id="IPR022803">
    <property type="entry name" value="Ribosomal_uL5_dom_sf"/>
</dbReference>
<dbReference type="Pfam" id="PF00281">
    <property type="entry name" value="Ribosomal_L5"/>
    <property type="match status" value="1"/>
</dbReference>
<evidence type="ECO:0000256" key="6">
    <source>
        <dbReference type="HAMAP-Rule" id="MF_01333"/>
    </source>
</evidence>
<dbReference type="HAMAP" id="MF_01333_B">
    <property type="entry name" value="Ribosomal_uL5_B"/>
    <property type="match status" value="1"/>
</dbReference>
<keyword evidence="6" id="KW-0820">tRNA-binding</keyword>
<dbReference type="RefSeq" id="WP_017748881.1">
    <property type="nucleotide sequence ID" value="NZ_KQ976354.1"/>
</dbReference>
<dbReference type="GO" id="GO:0019843">
    <property type="term" value="F:rRNA binding"/>
    <property type="evidence" value="ECO:0007669"/>
    <property type="project" value="UniProtKB-UniRule"/>
</dbReference>
<keyword evidence="3 6" id="KW-0687">Ribonucleoprotein</keyword>
<dbReference type="PANTHER" id="PTHR11994">
    <property type="entry name" value="60S RIBOSOMAL PROTEIN L11-RELATED"/>
    <property type="match status" value="1"/>
</dbReference>
<sequence length="182" mass="20509">MAAPRLKTVYQETIVPKLMKQFEYINIHQVPKLVKVTVNRGLGEASQNAKALEASLSEIALITGQKPVVTRAKKAIAGFKIRQGMPVGIMVTLRGERMYAFLDRLINLTLPRIRDFRGISPKSFDGRGNYTLGVREQLIFPEVEYDSIDQVRGMDISIITTAKNDEEGRALLKEMGMPFREQ</sequence>